<proteinExistence type="predicted"/>
<dbReference type="PROSITE" id="PS50844">
    <property type="entry name" value="AFP_LIKE"/>
    <property type="match status" value="1"/>
</dbReference>
<organism evidence="2 3">
    <name type="scientific">Thermoanaerobacterium thermosaccharolyticum</name>
    <name type="common">Clostridium thermosaccharolyticum</name>
    <dbReference type="NCBI Taxonomy" id="1517"/>
    <lineage>
        <taxon>Bacteria</taxon>
        <taxon>Bacillati</taxon>
        <taxon>Bacillota</taxon>
        <taxon>Clostridia</taxon>
        <taxon>Thermoanaerobacterales</taxon>
        <taxon>Thermoanaerobacteraceae</taxon>
        <taxon>Thermoanaerobacterium</taxon>
    </lineage>
</organism>
<dbReference type="InterPro" id="IPR006190">
    <property type="entry name" value="SAF_AFP_Neu5Ac"/>
</dbReference>
<dbReference type="EMBL" id="NKHD01000010">
    <property type="protein sequence ID" value="OXT08749.1"/>
    <property type="molecule type" value="Genomic_DNA"/>
</dbReference>
<dbReference type="GO" id="GO:0047444">
    <property type="term" value="F:N-acylneuraminate-9-phosphate synthase activity"/>
    <property type="evidence" value="ECO:0007669"/>
    <property type="project" value="TreeGrafter"/>
</dbReference>
<dbReference type="InterPro" id="IPR057736">
    <property type="entry name" value="SAF_PseI/NeuA/NeuB"/>
</dbReference>
<dbReference type="InterPro" id="IPR013974">
    <property type="entry name" value="SAF"/>
</dbReference>
<evidence type="ECO:0000313" key="2">
    <source>
        <dbReference type="EMBL" id="OXT08749.1"/>
    </source>
</evidence>
<dbReference type="InterPro" id="IPR036732">
    <property type="entry name" value="AFP_Neu5c_C_sf"/>
</dbReference>
<dbReference type="CDD" id="cd11615">
    <property type="entry name" value="SAF_NeuB_like"/>
    <property type="match status" value="1"/>
</dbReference>
<sequence>MKPDFEIKNKKVGCIDPVFIIAELSANHNQNFDNAVKLIKEAKKAGADAVKLQTYTPDTITINCNNEFFQIKQGTIWDGRILYDLYKEAYTPWEWQPKLKEIAENEGLICFSSPFDKTAVDFLEKMNVPAYKIASFEITDIPLIEYIASKGKPVIISTGIATLGDIEEAINACIRMNNKQIALLKCTSEYPSPLNEVNLKTIPNMIETFKTIVGLSDHTLGISVPVAAVALGAKIIEKHFTLSRSMGGPDAAFSLEPEEFSQMVRSVREVEKALGDVSYELSAKTMKSREFSRSLFVVKDVKEGEIFTEENVRSIRPGFGLHPKYYKYILGKKAAKDIDKGTPLNWDLID</sequence>
<dbReference type="Gene3D" id="3.20.20.70">
    <property type="entry name" value="Aldolase class I"/>
    <property type="match status" value="1"/>
</dbReference>
<dbReference type="SUPFAM" id="SSF51569">
    <property type="entry name" value="Aldolase"/>
    <property type="match status" value="1"/>
</dbReference>
<dbReference type="Pfam" id="PF03102">
    <property type="entry name" value="NeuB"/>
    <property type="match status" value="1"/>
</dbReference>
<accession>A0A231VL02</accession>
<dbReference type="PANTHER" id="PTHR42966:SF2">
    <property type="entry name" value="PSEUDAMINIC ACID SYNTHASE"/>
    <property type="match status" value="1"/>
</dbReference>
<dbReference type="Pfam" id="PF08666">
    <property type="entry name" value="SAF"/>
    <property type="match status" value="1"/>
</dbReference>
<reference evidence="2 3" key="1">
    <citation type="submission" date="2017-06" db="EMBL/GenBank/DDBJ databases">
        <title>Isolation and characterization of a thermophilic and butanogenic Thermoanaerobacterium thermosaccharolyticum M5 capable of efficient degradation of hemicellulose.</title>
        <authorList>
            <person name="Xin F."/>
            <person name="Jiang Y."/>
        </authorList>
    </citation>
    <scope>NUCLEOTIDE SEQUENCE [LARGE SCALE GENOMIC DNA]</scope>
    <source>
        <strain evidence="2 3">M5</strain>
    </source>
</reference>
<protein>
    <submittedName>
        <fullName evidence="2">Pseudaminic acid synthase</fullName>
    </submittedName>
</protein>
<dbReference type="SUPFAM" id="SSF51269">
    <property type="entry name" value="AFP III-like domain"/>
    <property type="match status" value="1"/>
</dbReference>
<dbReference type="InterPro" id="IPR051690">
    <property type="entry name" value="PseI-like"/>
</dbReference>
<dbReference type="InterPro" id="IPR013132">
    <property type="entry name" value="PseI/NeuA/B-like_N"/>
</dbReference>
<dbReference type="InterPro" id="IPR020030">
    <property type="entry name" value="Pseudaminic_synth_PseI"/>
</dbReference>
<dbReference type="NCBIfam" id="TIGR03586">
    <property type="entry name" value="PseI"/>
    <property type="match status" value="1"/>
</dbReference>
<dbReference type="SMART" id="SM00858">
    <property type="entry name" value="SAF"/>
    <property type="match status" value="1"/>
</dbReference>
<gene>
    <name evidence="2" type="primary">pseI</name>
    <name evidence="2" type="ORF">CE561_04000</name>
</gene>
<name>A0A231VL02_THETR</name>
<dbReference type="InterPro" id="IPR013785">
    <property type="entry name" value="Aldolase_TIM"/>
</dbReference>
<dbReference type="PANTHER" id="PTHR42966">
    <property type="entry name" value="N-ACETYLNEURAMINATE SYNTHASE"/>
    <property type="match status" value="1"/>
</dbReference>
<dbReference type="Gene3D" id="3.90.1210.10">
    <property type="entry name" value="Antifreeze-like/N-acetylneuraminic acid synthase C-terminal domain"/>
    <property type="match status" value="1"/>
</dbReference>
<evidence type="ECO:0000259" key="1">
    <source>
        <dbReference type="PROSITE" id="PS50844"/>
    </source>
</evidence>
<dbReference type="AlphaFoldDB" id="A0A231VL02"/>
<comment type="caution">
    <text evidence="2">The sequence shown here is derived from an EMBL/GenBank/DDBJ whole genome shotgun (WGS) entry which is preliminary data.</text>
</comment>
<dbReference type="Proteomes" id="UP000215301">
    <property type="component" value="Unassembled WGS sequence"/>
</dbReference>
<feature type="domain" description="AFP-like" evidence="1">
    <location>
        <begin position="294"/>
        <end position="350"/>
    </location>
</feature>
<evidence type="ECO:0000313" key="3">
    <source>
        <dbReference type="Proteomes" id="UP000215301"/>
    </source>
</evidence>
<dbReference type="GO" id="GO:0016051">
    <property type="term" value="P:carbohydrate biosynthetic process"/>
    <property type="evidence" value="ECO:0007669"/>
    <property type="project" value="InterPro"/>
</dbReference>